<sequence length="491" mass="56167">MSFEIQWFAQEFASGSKENLLQDRRKAAQRYHELKKCTAIVYKTLYDPAGTISKVNPKSLLFDCGNDFETAVIEGVAVSGHGSLESCRVKRMHTLGNEAISSISISRKTKDLALDSALQGLKTNDLSTPRILFTIVRQNLKTARHSSKKRKATRRPLTSLDCFNEDTDVYETCWTSKSDTELTETESPHRSDITLGDFIPSSASESSAFEILPRRVERIPASDKEKYIKKKTFPKLVDISADVRAKCIFEIVDVIDLVPTLPHDTCGPCSIKWFSPWRVCISNQPISQNLFAIFFELRNNSQTLRVRVNTNTRYPPYAGRNALIQMIKRMRDFDTLFTSLMDFIWKTWKWKTNGGSSRIIKKFDNFLPVVNSSLIAVAAQRCEVYDQLEFINERCHFQAFEDEPGMEYIREPCTSCQSTQKDDLFPNKLGPICRDCLVSRMLHQLRLKQFPIQIPVVTVEDRSPLELLYAVLPARVMSTFLEARALNFLHI</sequence>
<evidence type="ECO:0000313" key="1">
    <source>
        <dbReference type="EMBL" id="CAJ0603112.1"/>
    </source>
</evidence>
<reference evidence="1" key="1">
    <citation type="submission" date="2023-07" db="EMBL/GenBank/DDBJ databases">
        <authorList>
            <consortium name="CYATHOMIX"/>
        </authorList>
    </citation>
    <scope>NUCLEOTIDE SEQUENCE</scope>
    <source>
        <strain evidence="1">N/A</strain>
    </source>
</reference>
<gene>
    <name evidence="1" type="ORF">CYNAS_LOCUS15095</name>
</gene>
<name>A0AA36MB31_CYLNA</name>
<dbReference type="Proteomes" id="UP001176961">
    <property type="component" value="Unassembled WGS sequence"/>
</dbReference>
<evidence type="ECO:0000313" key="2">
    <source>
        <dbReference type="Proteomes" id="UP001176961"/>
    </source>
</evidence>
<comment type="caution">
    <text evidence="1">The sequence shown here is derived from an EMBL/GenBank/DDBJ whole genome shotgun (WGS) entry which is preliminary data.</text>
</comment>
<organism evidence="1 2">
    <name type="scientific">Cylicocyclus nassatus</name>
    <name type="common">Nematode worm</name>
    <dbReference type="NCBI Taxonomy" id="53992"/>
    <lineage>
        <taxon>Eukaryota</taxon>
        <taxon>Metazoa</taxon>
        <taxon>Ecdysozoa</taxon>
        <taxon>Nematoda</taxon>
        <taxon>Chromadorea</taxon>
        <taxon>Rhabditida</taxon>
        <taxon>Rhabditina</taxon>
        <taxon>Rhabditomorpha</taxon>
        <taxon>Strongyloidea</taxon>
        <taxon>Strongylidae</taxon>
        <taxon>Cylicocyclus</taxon>
    </lineage>
</organism>
<proteinExistence type="predicted"/>
<protein>
    <submittedName>
        <fullName evidence="1">Uncharacterized protein</fullName>
    </submittedName>
</protein>
<dbReference type="EMBL" id="CATQJL010000305">
    <property type="protein sequence ID" value="CAJ0603112.1"/>
    <property type="molecule type" value="Genomic_DNA"/>
</dbReference>
<accession>A0AA36MB31</accession>
<dbReference type="AlphaFoldDB" id="A0AA36MB31"/>
<keyword evidence="2" id="KW-1185">Reference proteome</keyword>